<dbReference type="InterPro" id="IPR029056">
    <property type="entry name" value="Ribokinase-like"/>
</dbReference>
<keyword evidence="2 4" id="KW-0418">Kinase</keyword>
<organism evidence="4 5">
    <name type="scientific">Peptoniphilus equinus</name>
    <dbReference type="NCBI Taxonomy" id="3016343"/>
    <lineage>
        <taxon>Bacteria</taxon>
        <taxon>Bacillati</taxon>
        <taxon>Bacillota</taxon>
        <taxon>Tissierellia</taxon>
        <taxon>Tissierellales</taxon>
        <taxon>Peptoniphilaceae</taxon>
        <taxon>Peptoniphilus</taxon>
    </lineage>
</organism>
<evidence type="ECO:0000256" key="1">
    <source>
        <dbReference type="ARBA" id="ARBA00022679"/>
    </source>
</evidence>
<evidence type="ECO:0000313" key="5">
    <source>
        <dbReference type="Proteomes" id="UP001210339"/>
    </source>
</evidence>
<dbReference type="Gene3D" id="1.10.10.10">
    <property type="entry name" value="Winged helix-like DNA-binding domain superfamily/Winged helix DNA-binding domain"/>
    <property type="match status" value="1"/>
</dbReference>
<keyword evidence="1" id="KW-0808">Transferase</keyword>
<feature type="domain" description="Carbohydrate kinase PfkB" evidence="3">
    <location>
        <begin position="59"/>
        <end position="345"/>
    </location>
</feature>
<dbReference type="GO" id="GO:0016301">
    <property type="term" value="F:kinase activity"/>
    <property type="evidence" value="ECO:0007669"/>
    <property type="project" value="UniProtKB-KW"/>
</dbReference>
<name>A0ABY7QWA8_9FIRM</name>
<dbReference type="EMBL" id="CP115667">
    <property type="protein sequence ID" value="WBW50550.1"/>
    <property type="molecule type" value="Genomic_DNA"/>
</dbReference>
<evidence type="ECO:0000256" key="2">
    <source>
        <dbReference type="ARBA" id="ARBA00022777"/>
    </source>
</evidence>
<dbReference type="PROSITE" id="PS00584">
    <property type="entry name" value="PFKB_KINASES_2"/>
    <property type="match status" value="1"/>
</dbReference>
<dbReference type="InterPro" id="IPR002173">
    <property type="entry name" value="Carboh/pur_kinase_PfkB_CS"/>
</dbReference>
<gene>
    <name evidence="4" type="ORF">O6R05_03110</name>
</gene>
<protein>
    <submittedName>
        <fullName evidence="4">PfkB family carbohydrate kinase</fullName>
    </submittedName>
</protein>
<dbReference type="PANTHER" id="PTHR10584">
    <property type="entry name" value="SUGAR KINASE"/>
    <property type="match status" value="1"/>
</dbReference>
<accession>A0ABY7QWA8</accession>
<proteinExistence type="predicted"/>
<evidence type="ECO:0000313" key="4">
    <source>
        <dbReference type="EMBL" id="WBW50550.1"/>
    </source>
</evidence>
<dbReference type="Pfam" id="PF00294">
    <property type="entry name" value="PfkB"/>
    <property type="match status" value="1"/>
</dbReference>
<dbReference type="CDD" id="cd01941">
    <property type="entry name" value="YeiC_kinase_like"/>
    <property type="match status" value="1"/>
</dbReference>
<dbReference type="Gene3D" id="3.40.1190.20">
    <property type="match status" value="1"/>
</dbReference>
<evidence type="ECO:0000259" key="3">
    <source>
        <dbReference type="Pfam" id="PF00294"/>
    </source>
</evidence>
<dbReference type="RefSeq" id="WP_271192075.1">
    <property type="nucleotide sequence ID" value="NZ_CP115667.1"/>
</dbReference>
<reference evidence="4 5" key="1">
    <citation type="submission" date="2023-01" db="EMBL/GenBank/DDBJ databases">
        <authorList>
            <person name="Lee S.H."/>
            <person name="Jung H.S."/>
            <person name="Yun J.U."/>
        </authorList>
    </citation>
    <scope>NUCLEOTIDE SEQUENCE [LARGE SCALE GENOMIC DNA]</scope>
    <source>
        <strain evidence="4 5">CBA3646</strain>
    </source>
</reference>
<keyword evidence="5" id="KW-1185">Reference proteome</keyword>
<dbReference type="InterPro" id="IPR036388">
    <property type="entry name" value="WH-like_DNA-bd_sf"/>
</dbReference>
<dbReference type="InterPro" id="IPR036390">
    <property type="entry name" value="WH_DNA-bd_sf"/>
</dbReference>
<dbReference type="SUPFAM" id="SSF46785">
    <property type="entry name" value="Winged helix' DNA-binding domain"/>
    <property type="match status" value="1"/>
</dbReference>
<dbReference type="PROSITE" id="PS00583">
    <property type="entry name" value="PFKB_KINASES_1"/>
    <property type="match status" value="1"/>
</dbReference>
<dbReference type="SUPFAM" id="SSF53613">
    <property type="entry name" value="Ribokinase-like"/>
    <property type="match status" value="1"/>
</dbReference>
<dbReference type="Pfam" id="PF13412">
    <property type="entry name" value="HTH_24"/>
    <property type="match status" value="1"/>
</dbReference>
<dbReference type="InterPro" id="IPR011611">
    <property type="entry name" value="PfkB_dom"/>
</dbReference>
<sequence>MTPRESEIMELIKKTPTITQQEIADILDIKRSSVAVHINNLSKQGYILGRRYIVRAEPYICVIGGANMDIIGYPEGEIIQKDSNPGSIRRSTGGVGHNIAVNLAKLGAYTSFITALGNDQDGDILLQELKEIGIDVDHLYIMDKYPTSTYLAILNEHRDMEFAINDMKIIEELTPKLIFKRKKRIENAEFAVLDTNLSHDTINYILKEIRQKYYVDCVSVHKAKKIESNLNRIYFLKCNKIEAEYLAGMTIDSIEDGYQVCDIIMRKGVETLVVTMGDKGLIYSDMKHKEFLASDKVDVMNVSGAGDAFMAGYIYADFNGFSLDKKLKMAMAMSRHVLQTEETTIDAMAKNSIKKEMELC</sequence>
<dbReference type="PANTHER" id="PTHR10584:SF166">
    <property type="entry name" value="RIBOKINASE"/>
    <property type="match status" value="1"/>
</dbReference>
<dbReference type="Proteomes" id="UP001210339">
    <property type="component" value="Chromosome"/>
</dbReference>